<keyword evidence="3" id="KW-1185">Reference proteome</keyword>
<dbReference type="EMBL" id="LK022848">
    <property type="protein sequence ID" value="CDR07220.1"/>
    <property type="molecule type" value="Genomic_DNA"/>
</dbReference>
<evidence type="ECO:0000313" key="2">
    <source>
        <dbReference type="EMBL" id="MBP2067157.1"/>
    </source>
</evidence>
<reference evidence="1" key="1">
    <citation type="submission" date="2014-05" db="EMBL/GenBank/DDBJ databases">
        <authorList>
            <person name="Horn Fabian"/>
        </authorList>
    </citation>
    <scope>NUCLEOTIDE SEQUENCE</scope>
</reference>
<evidence type="ECO:0000313" key="3">
    <source>
        <dbReference type="Proteomes" id="UP000756710"/>
    </source>
</evidence>
<dbReference type="Proteomes" id="UP000756710">
    <property type="component" value="Unassembled WGS sequence"/>
</dbReference>
<sequence>MECVTRVERSALSAAYRPDRRGASSAGPVLSIDLAVVASVSSRSAVVALATVHFA</sequence>
<evidence type="ECO:0000313" key="1">
    <source>
        <dbReference type="EMBL" id="CDR07220.1"/>
    </source>
</evidence>
<dbReference type="AlphaFoldDB" id="A0A060ZMA1"/>
<organism evidence="1">
    <name type="scientific">Streptomyces iranensis</name>
    <dbReference type="NCBI Taxonomy" id="576784"/>
    <lineage>
        <taxon>Bacteria</taxon>
        <taxon>Bacillati</taxon>
        <taxon>Actinomycetota</taxon>
        <taxon>Actinomycetes</taxon>
        <taxon>Kitasatosporales</taxon>
        <taxon>Streptomycetaceae</taxon>
        <taxon>Streptomyces</taxon>
        <taxon>Streptomyces violaceusniger group</taxon>
    </lineage>
</organism>
<accession>A0A060ZMA1</accession>
<name>A0A060ZMA1_9ACTN</name>
<proteinExistence type="predicted"/>
<reference evidence="2 3" key="2">
    <citation type="submission" date="2021-03" db="EMBL/GenBank/DDBJ databases">
        <title>Genomic Encyclopedia of Type Strains, Phase IV (KMG-IV): sequencing the most valuable type-strain genomes for metagenomic binning, comparative biology and taxonomic classification.</title>
        <authorList>
            <person name="Goeker M."/>
        </authorList>
    </citation>
    <scope>NUCLEOTIDE SEQUENCE [LARGE SCALE GENOMIC DNA]</scope>
    <source>
        <strain evidence="2 3">DSM 41954</strain>
    </source>
</reference>
<gene>
    <name evidence="2" type="ORF">J2Z30_008223</name>
    <name evidence="1" type="ORF">SIRAN3964</name>
</gene>
<dbReference type="HOGENOM" id="CLU_3030512_0_0_11"/>
<protein>
    <submittedName>
        <fullName evidence="1">Uncharacterized protein</fullName>
    </submittedName>
</protein>
<dbReference type="EMBL" id="JAGGLR010000029">
    <property type="protein sequence ID" value="MBP2067157.1"/>
    <property type="molecule type" value="Genomic_DNA"/>
</dbReference>